<sequence>MYRPQGGGIGVGGGAAAAEVVKPEPGRRRVVAVGRWGSSWRSNGSSAMWRHSVLPMRTSKGAVVGRGREGCCSPARGCCRHNSGGGGGDGFDPE</sequence>
<evidence type="ECO:0000313" key="1">
    <source>
        <dbReference type="EMBL" id="KAI8537060.1"/>
    </source>
</evidence>
<accession>A0ACC0M885</accession>
<dbReference type="Proteomes" id="UP001062846">
    <property type="component" value="Chromosome 10"/>
</dbReference>
<protein>
    <submittedName>
        <fullName evidence="1">Uncharacterized protein</fullName>
    </submittedName>
</protein>
<name>A0ACC0M885_RHOML</name>
<organism evidence="1 2">
    <name type="scientific">Rhododendron molle</name>
    <name type="common">Chinese azalea</name>
    <name type="synonym">Azalea mollis</name>
    <dbReference type="NCBI Taxonomy" id="49168"/>
    <lineage>
        <taxon>Eukaryota</taxon>
        <taxon>Viridiplantae</taxon>
        <taxon>Streptophyta</taxon>
        <taxon>Embryophyta</taxon>
        <taxon>Tracheophyta</taxon>
        <taxon>Spermatophyta</taxon>
        <taxon>Magnoliopsida</taxon>
        <taxon>eudicotyledons</taxon>
        <taxon>Gunneridae</taxon>
        <taxon>Pentapetalae</taxon>
        <taxon>asterids</taxon>
        <taxon>Ericales</taxon>
        <taxon>Ericaceae</taxon>
        <taxon>Ericoideae</taxon>
        <taxon>Rhodoreae</taxon>
        <taxon>Rhododendron</taxon>
    </lineage>
</organism>
<dbReference type="EMBL" id="CM046397">
    <property type="protein sequence ID" value="KAI8537060.1"/>
    <property type="molecule type" value="Genomic_DNA"/>
</dbReference>
<reference evidence="1" key="1">
    <citation type="submission" date="2022-02" db="EMBL/GenBank/DDBJ databases">
        <title>Plant Genome Project.</title>
        <authorList>
            <person name="Zhang R.-G."/>
        </authorList>
    </citation>
    <scope>NUCLEOTIDE SEQUENCE</scope>
    <source>
        <strain evidence="1">AT1</strain>
    </source>
</reference>
<keyword evidence="2" id="KW-1185">Reference proteome</keyword>
<comment type="caution">
    <text evidence="1">The sequence shown here is derived from an EMBL/GenBank/DDBJ whole genome shotgun (WGS) entry which is preliminary data.</text>
</comment>
<evidence type="ECO:0000313" key="2">
    <source>
        <dbReference type="Proteomes" id="UP001062846"/>
    </source>
</evidence>
<proteinExistence type="predicted"/>
<gene>
    <name evidence="1" type="ORF">RHMOL_Rhmol10G0305100</name>
</gene>